<dbReference type="RefSeq" id="WP_206659062.1">
    <property type="nucleotide sequence ID" value="NZ_CP071182.1"/>
</dbReference>
<dbReference type="Proteomes" id="UP000663505">
    <property type="component" value="Chromosome"/>
</dbReference>
<dbReference type="GO" id="GO:0006139">
    <property type="term" value="P:nucleobase-containing compound metabolic process"/>
    <property type="evidence" value="ECO:0007669"/>
    <property type="project" value="InterPro"/>
</dbReference>
<dbReference type="GO" id="GO:0006412">
    <property type="term" value="P:translation"/>
    <property type="evidence" value="ECO:0007669"/>
    <property type="project" value="TreeGrafter"/>
</dbReference>
<dbReference type="Pfam" id="PF00575">
    <property type="entry name" value="S1"/>
    <property type="match status" value="1"/>
</dbReference>
<dbReference type="CDD" id="cd05685">
    <property type="entry name" value="S1_Tex"/>
    <property type="match status" value="1"/>
</dbReference>
<dbReference type="InterPro" id="IPR023319">
    <property type="entry name" value="Tex-like_HTH_dom_sf"/>
</dbReference>
<dbReference type="FunFam" id="2.40.50.140:FF:000051">
    <property type="entry name" value="RNA-binding transcriptional accessory protein"/>
    <property type="match status" value="1"/>
</dbReference>
<evidence type="ECO:0000313" key="4">
    <source>
        <dbReference type="Proteomes" id="UP000663505"/>
    </source>
</evidence>
<dbReference type="InterPro" id="IPR032639">
    <property type="entry name" value="Tex_YqgF"/>
</dbReference>
<dbReference type="PROSITE" id="PS50126">
    <property type="entry name" value="S1"/>
    <property type="match status" value="1"/>
</dbReference>
<gene>
    <name evidence="3" type="ORF">JZ786_08500</name>
</gene>
<feature type="domain" description="S1 motif" evidence="2">
    <location>
        <begin position="703"/>
        <end position="772"/>
    </location>
</feature>
<dbReference type="InterPro" id="IPR041692">
    <property type="entry name" value="HHH_9"/>
</dbReference>
<dbReference type="InterPro" id="IPR050437">
    <property type="entry name" value="Ribos_protein_bS1-like"/>
</dbReference>
<dbReference type="GO" id="GO:0005737">
    <property type="term" value="C:cytoplasm"/>
    <property type="evidence" value="ECO:0007669"/>
    <property type="project" value="UniProtKB-ARBA"/>
</dbReference>
<dbReference type="InterPro" id="IPR055179">
    <property type="entry name" value="Tex-like_central_region"/>
</dbReference>
<dbReference type="Pfam" id="PF17674">
    <property type="entry name" value="HHH_9"/>
    <property type="match status" value="1"/>
</dbReference>
<evidence type="ECO:0000256" key="1">
    <source>
        <dbReference type="SAM" id="MobiDB-lite"/>
    </source>
</evidence>
<dbReference type="InterPro" id="IPR044146">
    <property type="entry name" value="S1_Tex"/>
</dbReference>
<dbReference type="SMART" id="SM00316">
    <property type="entry name" value="S1"/>
    <property type="match status" value="1"/>
</dbReference>
<dbReference type="Gene3D" id="1.10.150.310">
    <property type="entry name" value="Tex RuvX-like domain-like"/>
    <property type="match status" value="1"/>
</dbReference>
<dbReference type="GO" id="GO:0003729">
    <property type="term" value="F:mRNA binding"/>
    <property type="evidence" value="ECO:0007669"/>
    <property type="project" value="TreeGrafter"/>
</dbReference>
<dbReference type="InterPro" id="IPR012340">
    <property type="entry name" value="NA-bd_OB-fold"/>
</dbReference>
<dbReference type="GO" id="GO:0003735">
    <property type="term" value="F:structural constituent of ribosome"/>
    <property type="evidence" value="ECO:0007669"/>
    <property type="project" value="TreeGrafter"/>
</dbReference>
<dbReference type="PANTHER" id="PTHR10724">
    <property type="entry name" value="30S RIBOSOMAL PROTEIN S1"/>
    <property type="match status" value="1"/>
</dbReference>
<dbReference type="Gene3D" id="3.30.420.140">
    <property type="entry name" value="YqgF/RNase H-like domain"/>
    <property type="match status" value="1"/>
</dbReference>
<dbReference type="InterPro" id="IPR023323">
    <property type="entry name" value="Tex-like_dom_sf"/>
</dbReference>
<dbReference type="SUPFAM" id="SSF53098">
    <property type="entry name" value="Ribonuclease H-like"/>
    <property type="match status" value="1"/>
</dbReference>
<dbReference type="EMBL" id="CP071182">
    <property type="protein sequence ID" value="QSO49757.1"/>
    <property type="molecule type" value="Genomic_DNA"/>
</dbReference>
<sequence length="779" mass="86421">MKWSTYVPEVPDYDKILAARLQLKTTQVRAAIRLLDEGNTIPFIARYRKEMTGELDEGQLRQIQAGYEQEQGLFQRKSDVVRLLAEHGAFSDEAEAESLVKAVIAATTITEVDDIYRPYRPKRRTRAMIAKERGLEGLAEWLLAPQNRGAAKEQVVGFAEGYVNEDAGVGTAEEALAGAMDIFAEIVADDAETRKFIRQTTLRAGTIRSTAVDEGAESVYEMYYDYEESLAKLPPHRVLAMNRGERDGFLKVVIHAPEDKILDDLVRRHVHGNDYHATRTMLLRNSSTSSDNGTQAGVGTNGSNANDVSYVQERLSDAAADAYKRLIAPAIEREIRAEFTERAEEQAVQVFGENLRNLLMQRPLEGRVVLGVDPAYRTGCKLAIVDDTGKLLEVKVIYPTPPQNRVAESKKMIHELLNKYEVRLIAIGNGTASRETEAFIADCGREYVEQTGRTVPYLIVSEAGASVYSASELAKEEFPHLDVSERSAISIARRVQDPLAELVKIDPKSVGVGQYQHDVSQKRLDEALTGVVETAVNQVGADVNTASPSLLSYVAGLNKTVAKNIVSYRDENGRFTNRKQLGRVQRLGPKTLEQCVGFLRIQGGDEVLDGTPIHPESYPVVQKLLMRTGTDPRDLRDPQKRAEWLERVRATSLQTLGQEIGVGIPTLRDILEALERPGRDPREDVPPPILRTDVLKLEDLEEGMILTGTVRNVVDFGAFVDVGLKHDGLVHISQLSDKFVRHPMDVVAVGDVVSVRVMQVDVQKQRLGLSMKGIPKQTV</sequence>
<dbReference type="FunFam" id="1.10.150.310:FF:000001">
    <property type="entry name" value="RNA-binding transcriptional accessory protein"/>
    <property type="match status" value="1"/>
</dbReference>
<dbReference type="Gene3D" id="2.40.50.140">
    <property type="entry name" value="Nucleic acid-binding proteins"/>
    <property type="match status" value="1"/>
</dbReference>
<keyword evidence="4" id="KW-1185">Reference proteome</keyword>
<dbReference type="KEGG" id="afx:JZ786_08500"/>
<dbReference type="Pfam" id="PF12836">
    <property type="entry name" value="HHH_3"/>
    <property type="match status" value="1"/>
</dbReference>
<dbReference type="SUPFAM" id="SSF158832">
    <property type="entry name" value="Tex N-terminal region-like"/>
    <property type="match status" value="2"/>
</dbReference>
<dbReference type="InterPro" id="IPR018974">
    <property type="entry name" value="Tex-like_N"/>
</dbReference>
<protein>
    <submittedName>
        <fullName evidence="3">RNA-binding transcriptional accessory protein</fullName>
    </submittedName>
</protein>
<dbReference type="PANTHER" id="PTHR10724:SF10">
    <property type="entry name" value="S1 RNA-BINDING DOMAIN-CONTAINING PROTEIN 1"/>
    <property type="match status" value="1"/>
</dbReference>
<dbReference type="Pfam" id="PF16921">
    <property type="entry name" value="Tex_YqgF"/>
    <property type="match status" value="1"/>
</dbReference>
<dbReference type="Pfam" id="PF22706">
    <property type="entry name" value="Tex_central_region"/>
    <property type="match status" value="1"/>
</dbReference>
<dbReference type="AlphaFoldDB" id="A0A9X7Z8L5"/>
<dbReference type="FunFam" id="1.10.10.650:FF:000001">
    <property type="entry name" value="S1 RNA-binding domain 1"/>
    <property type="match status" value="1"/>
</dbReference>
<dbReference type="SMART" id="SM00732">
    <property type="entry name" value="YqgFc"/>
    <property type="match status" value="1"/>
</dbReference>
<accession>A0A9X7Z8L5</accession>
<dbReference type="Gene3D" id="1.10.3500.10">
    <property type="entry name" value="Tex N-terminal region-like"/>
    <property type="match status" value="1"/>
</dbReference>
<dbReference type="Gene3D" id="1.10.10.650">
    <property type="entry name" value="RuvA domain 2-like"/>
    <property type="match status" value="1"/>
</dbReference>
<proteinExistence type="predicted"/>
<evidence type="ECO:0000313" key="3">
    <source>
        <dbReference type="EMBL" id="QSO49757.1"/>
    </source>
</evidence>
<reference evidence="3 4" key="1">
    <citation type="submission" date="2021-02" db="EMBL/GenBank/DDBJ databases">
        <title>Alicyclobacillus curvatus sp. nov. and Alicyclobacillus mengziensis sp. nov., two acidophilic bacteria isolated from acid mine drainage.</title>
        <authorList>
            <person name="Huang Y."/>
        </authorList>
    </citation>
    <scope>NUCLEOTIDE SEQUENCE [LARGE SCALE GENOMIC DNA]</scope>
    <source>
        <strain evidence="3 4">S30H14</strain>
    </source>
</reference>
<dbReference type="InterPro" id="IPR006641">
    <property type="entry name" value="YqgF/RNaseH-like_dom"/>
</dbReference>
<dbReference type="SUPFAM" id="SSF47781">
    <property type="entry name" value="RuvA domain 2-like"/>
    <property type="match status" value="2"/>
</dbReference>
<dbReference type="InterPro" id="IPR037027">
    <property type="entry name" value="YqgF/RNaseH-like_dom_sf"/>
</dbReference>
<dbReference type="InterPro" id="IPR010994">
    <property type="entry name" value="RuvA_2-like"/>
</dbReference>
<feature type="region of interest" description="Disordered" evidence="1">
    <location>
        <begin position="285"/>
        <end position="305"/>
    </location>
</feature>
<dbReference type="InterPro" id="IPR003029">
    <property type="entry name" value="S1_domain"/>
</dbReference>
<dbReference type="InterPro" id="IPR012337">
    <property type="entry name" value="RNaseH-like_sf"/>
</dbReference>
<dbReference type="FunFam" id="3.30.420.140:FF:000001">
    <property type="entry name" value="RNA-binding transcriptional accessory protein"/>
    <property type="match status" value="1"/>
</dbReference>
<dbReference type="SUPFAM" id="SSF50249">
    <property type="entry name" value="Nucleic acid-binding proteins"/>
    <property type="match status" value="1"/>
</dbReference>
<organism evidence="3 4">
    <name type="scientific">Alicyclobacillus mengziensis</name>
    <dbReference type="NCBI Taxonomy" id="2931921"/>
    <lineage>
        <taxon>Bacteria</taxon>
        <taxon>Bacillati</taxon>
        <taxon>Bacillota</taxon>
        <taxon>Bacilli</taxon>
        <taxon>Bacillales</taxon>
        <taxon>Alicyclobacillaceae</taxon>
        <taxon>Alicyclobacillus</taxon>
    </lineage>
</organism>
<dbReference type="Pfam" id="PF09371">
    <property type="entry name" value="Tex_N"/>
    <property type="match status" value="1"/>
</dbReference>
<name>A0A9X7Z8L5_9BACL</name>
<evidence type="ECO:0000259" key="2">
    <source>
        <dbReference type="PROSITE" id="PS50126"/>
    </source>
</evidence>